<dbReference type="AlphaFoldDB" id="A0A1G8Q4H7"/>
<name>A0A1G8Q4H7_9RHOB</name>
<reference evidence="1 2" key="1">
    <citation type="submission" date="2016-10" db="EMBL/GenBank/DDBJ databases">
        <authorList>
            <person name="de Groot N.N."/>
        </authorList>
    </citation>
    <scope>NUCLEOTIDE SEQUENCE [LARGE SCALE GENOMIC DNA]</scope>
    <source>
        <strain evidence="1 2">DSM 25294</strain>
    </source>
</reference>
<evidence type="ECO:0008006" key="3">
    <source>
        <dbReference type="Google" id="ProtNLM"/>
    </source>
</evidence>
<evidence type="ECO:0000313" key="2">
    <source>
        <dbReference type="Proteomes" id="UP000199382"/>
    </source>
</evidence>
<dbReference type="InterPro" id="IPR009784">
    <property type="entry name" value="DUF1349"/>
</dbReference>
<protein>
    <recommendedName>
        <fullName evidence="3">Regulation of enolase protein 1, concanavalin A-like superfamily</fullName>
    </recommendedName>
</protein>
<dbReference type="SUPFAM" id="SSF49899">
    <property type="entry name" value="Concanavalin A-like lectins/glucanases"/>
    <property type="match status" value="1"/>
</dbReference>
<dbReference type="PANTHER" id="PTHR35332">
    <property type="entry name" value="REGULATION OF ENOLASE PROTEIN 1"/>
    <property type="match status" value="1"/>
</dbReference>
<dbReference type="STRING" id="571298.SAMN04488026_101037"/>
<dbReference type="EMBL" id="FNEK01000010">
    <property type="protein sequence ID" value="SDI99613.1"/>
    <property type="molecule type" value="Genomic_DNA"/>
</dbReference>
<dbReference type="PIRSF" id="PIRSF022704">
    <property type="entry name" value="UCP022704"/>
    <property type="match status" value="1"/>
</dbReference>
<dbReference type="InterPro" id="IPR013320">
    <property type="entry name" value="ConA-like_dom_sf"/>
</dbReference>
<evidence type="ECO:0000313" key="1">
    <source>
        <dbReference type="EMBL" id="SDI99613.1"/>
    </source>
</evidence>
<dbReference type="Gene3D" id="2.60.120.200">
    <property type="match status" value="1"/>
</dbReference>
<sequence>MMQNVSFDRGSWMNPPKSWSVSGNTLAIETAAKTDFWQKTHYGFEHTNGHALLFDTPEHYAAEVTFTGEFTSKYEQAGLLLWESETRWIKAGIENADGRETLAVVVTDGRSDWSMAPANGAVCDWTIRMSVTDSAVIVHALGLGNWQILRVANFVAKGARIGPMACSPLSEGLKVEFSDFRLGTLPKDPLYISA</sequence>
<accession>A0A1G8Q4H7</accession>
<dbReference type="PANTHER" id="PTHR35332:SF2">
    <property type="entry name" value="REGULATION OF ENOLASE PROTEIN 1"/>
    <property type="match status" value="1"/>
</dbReference>
<keyword evidence="2" id="KW-1185">Reference proteome</keyword>
<dbReference type="InterPro" id="IPR015987">
    <property type="entry name" value="UCP022704"/>
</dbReference>
<gene>
    <name evidence="1" type="ORF">SAMN04488026_101037</name>
</gene>
<dbReference type="Pfam" id="PF07081">
    <property type="entry name" value="DUF1349"/>
    <property type="match status" value="1"/>
</dbReference>
<organism evidence="1 2">
    <name type="scientific">Aliiruegeria lutimaris</name>
    <dbReference type="NCBI Taxonomy" id="571298"/>
    <lineage>
        <taxon>Bacteria</taxon>
        <taxon>Pseudomonadati</taxon>
        <taxon>Pseudomonadota</taxon>
        <taxon>Alphaproteobacteria</taxon>
        <taxon>Rhodobacterales</taxon>
        <taxon>Roseobacteraceae</taxon>
        <taxon>Aliiruegeria</taxon>
    </lineage>
</organism>
<proteinExistence type="predicted"/>
<dbReference type="Proteomes" id="UP000199382">
    <property type="component" value="Unassembled WGS sequence"/>
</dbReference>
<dbReference type="RefSeq" id="WP_170844469.1">
    <property type="nucleotide sequence ID" value="NZ_FNEK01000010.1"/>
</dbReference>